<dbReference type="RefSeq" id="WP_203866462.1">
    <property type="nucleotide sequence ID" value="NZ_BONW01000013.1"/>
</dbReference>
<evidence type="ECO:0000256" key="1">
    <source>
        <dbReference type="SAM" id="SignalP"/>
    </source>
</evidence>
<dbReference type="EMBL" id="BONW01000013">
    <property type="protein sequence ID" value="GIG87931.1"/>
    <property type="molecule type" value="Genomic_DNA"/>
</dbReference>
<comment type="caution">
    <text evidence="2">The sequence shown here is derived from an EMBL/GenBank/DDBJ whole genome shotgun (WGS) entry which is preliminary data.</text>
</comment>
<keyword evidence="3" id="KW-1185">Reference proteome</keyword>
<evidence type="ECO:0008006" key="4">
    <source>
        <dbReference type="Google" id="ProtNLM"/>
    </source>
</evidence>
<sequence>MHLKKVALGVAITAMATLGIATAAAVPASAAYQAPEAPASAVMATNGDVSIAGENYVQCGYSYQDCVHTRSNFRRYYAVSPIYQWPWDCTLPGGCPGGAYYFYYYN</sequence>
<reference evidence="2 3" key="1">
    <citation type="submission" date="2021-01" db="EMBL/GenBank/DDBJ databases">
        <title>Whole genome shotgun sequence of Plantactinospora endophytica NBRC 110450.</title>
        <authorList>
            <person name="Komaki H."/>
            <person name="Tamura T."/>
        </authorList>
    </citation>
    <scope>NUCLEOTIDE SEQUENCE [LARGE SCALE GENOMIC DNA]</scope>
    <source>
        <strain evidence="2 3">NBRC 110450</strain>
    </source>
</reference>
<keyword evidence="1" id="KW-0732">Signal</keyword>
<proteinExistence type="predicted"/>
<dbReference type="Proteomes" id="UP000646749">
    <property type="component" value="Unassembled WGS sequence"/>
</dbReference>
<feature type="chain" id="PRO_5046572949" description="Secreted protein" evidence="1">
    <location>
        <begin position="24"/>
        <end position="106"/>
    </location>
</feature>
<gene>
    <name evidence="2" type="ORF">Pen02_28670</name>
</gene>
<accession>A0ABQ4E0V8</accession>
<feature type="signal peptide" evidence="1">
    <location>
        <begin position="1"/>
        <end position="23"/>
    </location>
</feature>
<protein>
    <recommendedName>
        <fullName evidence="4">Secreted protein</fullName>
    </recommendedName>
</protein>
<evidence type="ECO:0000313" key="2">
    <source>
        <dbReference type="EMBL" id="GIG87931.1"/>
    </source>
</evidence>
<evidence type="ECO:0000313" key="3">
    <source>
        <dbReference type="Proteomes" id="UP000646749"/>
    </source>
</evidence>
<organism evidence="2 3">
    <name type="scientific">Plantactinospora endophytica</name>
    <dbReference type="NCBI Taxonomy" id="673535"/>
    <lineage>
        <taxon>Bacteria</taxon>
        <taxon>Bacillati</taxon>
        <taxon>Actinomycetota</taxon>
        <taxon>Actinomycetes</taxon>
        <taxon>Micromonosporales</taxon>
        <taxon>Micromonosporaceae</taxon>
        <taxon>Plantactinospora</taxon>
    </lineage>
</organism>
<name>A0ABQ4E0V8_9ACTN</name>